<dbReference type="Proteomes" id="UP001165064">
    <property type="component" value="Unassembled WGS sequence"/>
</dbReference>
<accession>A0ACB5T036</accession>
<name>A0ACB5T036_AMBMO</name>
<reference evidence="1" key="1">
    <citation type="submission" date="2023-04" db="EMBL/GenBank/DDBJ databases">
        <title>Ambrosiozyma monospora NBRC 10751.</title>
        <authorList>
            <person name="Ichikawa N."/>
            <person name="Sato H."/>
            <person name="Tonouchi N."/>
        </authorList>
    </citation>
    <scope>NUCLEOTIDE SEQUENCE</scope>
    <source>
        <strain evidence="1">NBRC 10751</strain>
    </source>
</reference>
<keyword evidence="2" id="KW-1185">Reference proteome</keyword>
<sequence>MYEIIVIDDENPAPVVITTTNRREPGSIIRDITNTPNHSTTTNRTQTNPHDPPHILSLEAGSLEEEMQQLAREREMLKESFVLPPEKQFGLKMKDLKEREKEVKKQVREQKKLEKERLKQEKQKLAAQKKQTASAKKTQAGKVTKLTTAKKTNGTGSANAIRSTIESERSEAVCNN</sequence>
<gene>
    <name evidence="1" type="ORF">Amon02_000336600</name>
</gene>
<protein>
    <submittedName>
        <fullName evidence="1">Unnamed protein product</fullName>
    </submittedName>
</protein>
<evidence type="ECO:0000313" key="2">
    <source>
        <dbReference type="Proteomes" id="UP001165064"/>
    </source>
</evidence>
<comment type="caution">
    <text evidence="1">The sequence shown here is derived from an EMBL/GenBank/DDBJ whole genome shotgun (WGS) entry which is preliminary data.</text>
</comment>
<dbReference type="EMBL" id="BSXS01002126">
    <property type="protein sequence ID" value="GME78260.1"/>
    <property type="molecule type" value="Genomic_DNA"/>
</dbReference>
<organism evidence="1 2">
    <name type="scientific">Ambrosiozyma monospora</name>
    <name type="common">Yeast</name>
    <name type="synonym">Endomycopsis monosporus</name>
    <dbReference type="NCBI Taxonomy" id="43982"/>
    <lineage>
        <taxon>Eukaryota</taxon>
        <taxon>Fungi</taxon>
        <taxon>Dikarya</taxon>
        <taxon>Ascomycota</taxon>
        <taxon>Saccharomycotina</taxon>
        <taxon>Pichiomycetes</taxon>
        <taxon>Pichiales</taxon>
        <taxon>Pichiaceae</taxon>
        <taxon>Ambrosiozyma</taxon>
    </lineage>
</organism>
<evidence type="ECO:0000313" key="1">
    <source>
        <dbReference type="EMBL" id="GME78260.1"/>
    </source>
</evidence>
<proteinExistence type="predicted"/>